<reference evidence="2 3" key="1">
    <citation type="submission" date="2017-06" db="EMBL/GenBank/DDBJ databases">
        <title>Ant-infecting Ophiocordyceps genomes reveal a high diversity of potential behavioral manipulation genes and a possible major role for enterotoxins.</title>
        <authorList>
            <person name="De Bekker C."/>
            <person name="Evans H.C."/>
            <person name="Brachmann A."/>
            <person name="Hughes D.P."/>
        </authorList>
    </citation>
    <scope>NUCLEOTIDE SEQUENCE [LARGE SCALE GENOMIC DNA]</scope>
    <source>
        <strain evidence="2 3">Map64</strain>
    </source>
</reference>
<dbReference type="EMBL" id="NJET01000028">
    <property type="protein sequence ID" value="PHH64578.1"/>
    <property type="molecule type" value="Genomic_DNA"/>
</dbReference>
<protein>
    <recommendedName>
        <fullName evidence="1">2EXR domain-containing protein</fullName>
    </recommendedName>
</protein>
<dbReference type="OrthoDB" id="3473305at2759"/>
<evidence type="ECO:0000259" key="1">
    <source>
        <dbReference type="Pfam" id="PF20150"/>
    </source>
</evidence>
<dbReference type="STRING" id="1399860.A0A2C5XJ74"/>
<evidence type="ECO:0000313" key="3">
    <source>
        <dbReference type="Proteomes" id="UP000226192"/>
    </source>
</evidence>
<dbReference type="Proteomes" id="UP000226192">
    <property type="component" value="Unassembled WGS sequence"/>
</dbReference>
<keyword evidence="3" id="KW-1185">Reference proteome</keyword>
<dbReference type="InterPro" id="IPR045518">
    <property type="entry name" value="2EXR"/>
</dbReference>
<name>A0A2C5XJ74_9HYPO</name>
<proteinExistence type="predicted"/>
<comment type="caution">
    <text evidence="2">The sequence shown here is derived from an EMBL/GenBank/DDBJ whole genome shotgun (WGS) entry which is preliminary data.</text>
</comment>
<gene>
    <name evidence="2" type="ORF">CDD81_4189</name>
</gene>
<evidence type="ECO:0000313" key="2">
    <source>
        <dbReference type="EMBL" id="PHH64578.1"/>
    </source>
</evidence>
<organism evidence="2 3">
    <name type="scientific">Ophiocordyceps australis</name>
    <dbReference type="NCBI Taxonomy" id="1399860"/>
    <lineage>
        <taxon>Eukaryota</taxon>
        <taxon>Fungi</taxon>
        <taxon>Dikarya</taxon>
        <taxon>Ascomycota</taxon>
        <taxon>Pezizomycotina</taxon>
        <taxon>Sordariomycetes</taxon>
        <taxon>Hypocreomycetidae</taxon>
        <taxon>Hypocreales</taxon>
        <taxon>Ophiocordycipitaceae</taxon>
        <taxon>Ophiocordyceps</taxon>
    </lineage>
</organism>
<accession>A0A2C5XJ74</accession>
<sequence length="310" mass="35977">MDAAMEQLGHKFSQLSTFWQPIELPIKRKHDGTIIDHRPTKRARFMEPEFKYFSKLPPELQMTIWEMAAPKDRLVALFKDNENHDREDKVSTTANTPFFWLKSAPKERTGMDAACFQSRNTLQKIGFVPSGALGCRSRTKELYNPWGDIFLLDLHYTNSALIKLNLRGIERLAIYCVKFKDILLCCNLLDNIIRHAPRCREITFVYCDTVCLESTGGVPRNEKLHLNFLPHTQEVGCYNYPYLTDKWNLNHDSPATWQQVKEAIEATWKNKAISESIPLSKIPTLVGGQLDHNYEMFSENPWRRSLVRDV</sequence>
<dbReference type="Pfam" id="PF20150">
    <property type="entry name" value="2EXR"/>
    <property type="match status" value="1"/>
</dbReference>
<dbReference type="AlphaFoldDB" id="A0A2C5XJ74"/>
<feature type="domain" description="2EXR" evidence="1">
    <location>
        <begin position="50"/>
        <end position="122"/>
    </location>
</feature>